<dbReference type="InterPro" id="IPR000953">
    <property type="entry name" value="Chromo/chromo_shadow_dom"/>
</dbReference>
<dbReference type="Proteomes" id="UP001249851">
    <property type="component" value="Unassembled WGS sequence"/>
</dbReference>
<dbReference type="PROSITE" id="PS50013">
    <property type="entry name" value="CHROMO_2"/>
    <property type="match status" value="1"/>
</dbReference>
<dbReference type="AlphaFoldDB" id="A0AAD9QY60"/>
<dbReference type="InterPro" id="IPR016197">
    <property type="entry name" value="Chromo-like_dom_sf"/>
</dbReference>
<reference evidence="4" key="2">
    <citation type="journal article" date="2023" name="Science">
        <title>Genomic signatures of disease resistance in endangered staghorn corals.</title>
        <authorList>
            <person name="Vollmer S.V."/>
            <person name="Selwyn J.D."/>
            <person name="Despard B.A."/>
            <person name="Roesel C.L."/>
        </authorList>
    </citation>
    <scope>NUCLEOTIDE SEQUENCE</scope>
    <source>
        <strain evidence="4">K2</strain>
    </source>
</reference>
<dbReference type="InterPro" id="IPR023779">
    <property type="entry name" value="Chromodomain_CS"/>
</dbReference>
<dbReference type="EMBL" id="JARQWQ010000009">
    <property type="protein sequence ID" value="KAK2569589.1"/>
    <property type="molecule type" value="Genomic_DNA"/>
</dbReference>
<feature type="non-terminal residue" evidence="4">
    <location>
        <position position="249"/>
    </location>
</feature>
<dbReference type="Gene3D" id="2.40.50.40">
    <property type="match status" value="1"/>
</dbReference>
<dbReference type="GO" id="GO:0005634">
    <property type="term" value="C:nucleus"/>
    <property type="evidence" value="ECO:0007669"/>
    <property type="project" value="UniProtKB-SubCell"/>
</dbReference>
<gene>
    <name evidence="4" type="ORF">P5673_005414</name>
</gene>
<keyword evidence="5" id="KW-1185">Reference proteome</keyword>
<dbReference type="Pfam" id="PF00385">
    <property type="entry name" value="Chromo"/>
    <property type="match status" value="1"/>
</dbReference>
<dbReference type="PROSITE" id="PS00598">
    <property type="entry name" value="CHROMO_1"/>
    <property type="match status" value="1"/>
</dbReference>
<evidence type="ECO:0000256" key="1">
    <source>
        <dbReference type="ARBA" id="ARBA00004123"/>
    </source>
</evidence>
<evidence type="ECO:0000259" key="3">
    <source>
        <dbReference type="PROSITE" id="PS50013"/>
    </source>
</evidence>
<dbReference type="InterPro" id="IPR023780">
    <property type="entry name" value="Chromo_domain"/>
</dbReference>
<comment type="subcellular location">
    <subcellularLocation>
        <location evidence="1">Nucleus</location>
    </subcellularLocation>
</comment>
<sequence>MSIMTTFHAHQDHEYLIKWEGWPLQDCSWEPSENLPKTLISENEKYCFLKMQTLRLVANVLKKYLPREERLQEAAYHFAGRILSALKNSAISPFYVYIHLDVWRYLTCGKGTASQHRGHVLYSKHDFERFTALPEHWWYYLDEHGEGRAVDFPIKIKPLLTWSPAHHIKRAGRLVKAPRFPIEKLSVTMMLSHYLFKKLGSLFLRRVFLSNVFVKCIKILKDMRSSSLFRTENEIVIKLVWVINVNFLK</sequence>
<reference evidence="4" key="1">
    <citation type="journal article" date="2023" name="G3 (Bethesda)">
        <title>Whole genome assembly and annotation of the endangered Caribbean coral Acropora cervicornis.</title>
        <authorList>
            <person name="Selwyn J.D."/>
            <person name="Vollmer S.V."/>
        </authorList>
    </citation>
    <scope>NUCLEOTIDE SEQUENCE</scope>
    <source>
        <strain evidence="4">K2</strain>
    </source>
</reference>
<keyword evidence="2" id="KW-0539">Nucleus</keyword>
<protein>
    <recommendedName>
        <fullName evidence="3">Chromo domain-containing protein</fullName>
    </recommendedName>
</protein>
<dbReference type="SUPFAM" id="SSF54160">
    <property type="entry name" value="Chromo domain-like"/>
    <property type="match status" value="1"/>
</dbReference>
<accession>A0AAD9QY60</accession>
<comment type="caution">
    <text evidence="4">The sequence shown here is derived from an EMBL/GenBank/DDBJ whole genome shotgun (WGS) entry which is preliminary data.</text>
</comment>
<name>A0AAD9QY60_ACRCE</name>
<evidence type="ECO:0000313" key="5">
    <source>
        <dbReference type="Proteomes" id="UP001249851"/>
    </source>
</evidence>
<evidence type="ECO:0000256" key="2">
    <source>
        <dbReference type="ARBA" id="ARBA00023242"/>
    </source>
</evidence>
<organism evidence="4 5">
    <name type="scientific">Acropora cervicornis</name>
    <name type="common">Staghorn coral</name>
    <dbReference type="NCBI Taxonomy" id="6130"/>
    <lineage>
        <taxon>Eukaryota</taxon>
        <taxon>Metazoa</taxon>
        <taxon>Cnidaria</taxon>
        <taxon>Anthozoa</taxon>
        <taxon>Hexacorallia</taxon>
        <taxon>Scleractinia</taxon>
        <taxon>Astrocoeniina</taxon>
        <taxon>Acroporidae</taxon>
        <taxon>Acropora</taxon>
    </lineage>
</organism>
<evidence type="ECO:0000313" key="4">
    <source>
        <dbReference type="EMBL" id="KAK2569589.1"/>
    </source>
</evidence>
<feature type="domain" description="Chromo" evidence="3">
    <location>
        <begin position="1"/>
        <end position="72"/>
    </location>
</feature>
<proteinExistence type="predicted"/>